<evidence type="ECO:0000313" key="3">
    <source>
        <dbReference type="EMBL" id="KAF2233633.1"/>
    </source>
</evidence>
<gene>
    <name evidence="3" type="ORF">EV356DRAFT_199804</name>
</gene>
<organism evidence="3 4">
    <name type="scientific">Viridothelium virens</name>
    <name type="common">Speckled blister lichen</name>
    <name type="synonym">Trypethelium virens</name>
    <dbReference type="NCBI Taxonomy" id="1048519"/>
    <lineage>
        <taxon>Eukaryota</taxon>
        <taxon>Fungi</taxon>
        <taxon>Dikarya</taxon>
        <taxon>Ascomycota</taxon>
        <taxon>Pezizomycotina</taxon>
        <taxon>Dothideomycetes</taxon>
        <taxon>Dothideomycetes incertae sedis</taxon>
        <taxon>Trypetheliales</taxon>
        <taxon>Trypetheliaceae</taxon>
        <taxon>Viridothelium</taxon>
    </lineage>
</organism>
<dbReference type="Gene3D" id="4.10.240.10">
    <property type="entry name" value="Zn(2)-C6 fungal-type DNA-binding domain"/>
    <property type="match status" value="1"/>
</dbReference>
<evidence type="ECO:0000259" key="2">
    <source>
        <dbReference type="PROSITE" id="PS50048"/>
    </source>
</evidence>
<dbReference type="Proteomes" id="UP000800092">
    <property type="component" value="Unassembled WGS sequence"/>
</dbReference>
<sequence length="534" mass="60598">MSTGVIRRSKGCLTCRKRRIRCDQKHPVCERCTKRRVPCVYGEGPTKFVDERPRLEAKAAAIQLEHSPQSLEKLHSEPVIIFKSPSPLSLPDQLPLGGQEEQIYLSFLNYKPILGPNHQSNTLIYGSHNPVSSFSNDSAVLLSVQTLAAAYYGRIHHQDRITHRARQLYGRALESLSREIADSDSHSNAQLLSSIVALTLYEMLTFQAATGWVQHAGGLARLLEVLGPKYVQKGHGKLIYEFARSTIIWQCLISRQPCFLEREEWKTVPYEFEPQTASSYFHLSNVMASLPRIVMETEELIRLRGTKEYISTLERLRHEVPETLQKLYIWRWHWEADYGDCVYSILPSGNITQAYDDDGHPLFDSLIWYSNLDRANDIVYYNTALILFRYVHAELSIPERPAPPLPTGLFPRQPTTSSVLFLPGQAKTNQDCSQEICRSIDYHLLPLHGGPGTLNVLGPCRFAWTGLVPGSNVARWLEGVCQEIADNSGFEMGRYMTASRSFLLRHFAVPTNPTLRIPDTASVREARPIVPIWK</sequence>
<evidence type="ECO:0000256" key="1">
    <source>
        <dbReference type="ARBA" id="ARBA00023242"/>
    </source>
</evidence>
<dbReference type="InterPro" id="IPR036864">
    <property type="entry name" value="Zn2-C6_fun-type_DNA-bd_sf"/>
</dbReference>
<evidence type="ECO:0000313" key="4">
    <source>
        <dbReference type="Proteomes" id="UP000800092"/>
    </source>
</evidence>
<protein>
    <recommendedName>
        <fullName evidence="2">Zn(2)-C6 fungal-type domain-containing protein</fullName>
    </recommendedName>
</protein>
<name>A0A6A6H7Z7_VIRVR</name>
<dbReference type="InterPro" id="IPR021858">
    <property type="entry name" value="Fun_TF"/>
</dbReference>
<proteinExistence type="predicted"/>
<dbReference type="SMART" id="SM00066">
    <property type="entry name" value="GAL4"/>
    <property type="match status" value="1"/>
</dbReference>
<dbReference type="InterPro" id="IPR001138">
    <property type="entry name" value="Zn2Cys6_DnaBD"/>
</dbReference>
<keyword evidence="4" id="KW-1185">Reference proteome</keyword>
<dbReference type="PANTHER" id="PTHR38111">
    <property type="entry name" value="ZN(2)-C6 FUNGAL-TYPE DOMAIN-CONTAINING PROTEIN-RELATED"/>
    <property type="match status" value="1"/>
</dbReference>
<dbReference type="Pfam" id="PF11951">
    <property type="entry name" value="Fungal_trans_2"/>
    <property type="match status" value="1"/>
</dbReference>
<dbReference type="CDD" id="cd00067">
    <property type="entry name" value="GAL4"/>
    <property type="match status" value="1"/>
</dbReference>
<dbReference type="PANTHER" id="PTHR38111:SF2">
    <property type="entry name" value="FINGER DOMAIN PROTEIN, PUTATIVE (AFU_ORTHOLOGUE AFUA_1G01560)-RELATED"/>
    <property type="match status" value="1"/>
</dbReference>
<dbReference type="EMBL" id="ML991805">
    <property type="protein sequence ID" value="KAF2233633.1"/>
    <property type="molecule type" value="Genomic_DNA"/>
</dbReference>
<dbReference type="PROSITE" id="PS00463">
    <property type="entry name" value="ZN2_CY6_FUNGAL_1"/>
    <property type="match status" value="1"/>
</dbReference>
<keyword evidence="1" id="KW-0539">Nucleus</keyword>
<reference evidence="3" key="1">
    <citation type="journal article" date="2020" name="Stud. Mycol.">
        <title>101 Dothideomycetes genomes: a test case for predicting lifestyles and emergence of pathogens.</title>
        <authorList>
            <person name="Haridas S."/>
            <person name="Albert R."/>
            <person name="Binder M."/>
            <person name="Bloem J."/>
            <person name="Labutti K."/>
            <person name="Salamov A."/>
            <person name="Andreopoulos B."/>
            <person name="Baker S."/>
            <person name="Barry K."/>
            <person name="Bills G."/>
            <person name="Bluhm B."/>
            <person name="Cannon C."/>
            <person name="Castanera R."/>
            <person name="Culley D."/>
            <person name="Daum C."/>
            <person name="Ezra D."/>
            <person name="Gonzalez J."/>
            <person name="Henrissat B."/>
            <person name="Kuo A."/>
            <person name="Liang C."/>
            <person name="Lipzen A."/>
            <person name="Lutzoni F."/>
            <person name="Magnuson J."/>
            <person name="Mondo S."/>
            <person name="Nolan M."/>
            <person name="Ohm R."/>
            <person name="Pangilinan J."/>
            <person name="Park H.-J."/>
            <person name="Ramirez L."/>
            <person name="Alfaro M."/>
            <person name="Sun H."/>
            <person name="Tritt A."/>
            <person name="Yoshinaga Y."/>
            <person name="Zwiers L.-H."/>
            <person name="Turgeon B."/>
            <person name="Goodwin S."/>
            <person name="Spatafora J."/>
            <person name="Crous P."/>
            <person name="Grigoriev I."/>
        </authorList>
    </citation>
    <scope>NUCLEOTIDE SEQUENCE</scope>
    <source>
        <strain evidence="3">Tuck. ex Michener</strain>
    </source>
</reference>
<dbReference type="GO" id="GO:0008270">
    <property type="term" value="F:zinc ion binding"/>
    <property type="evidence" value="ECO:0007669"/>
    <property type="project" value="InterPro"/>
</dbReference>
<accession>A0A6A6H7Z7</accession>
<dbReference type="AlphaFoldDB" id="A0A6A6H7Z7"/>
<feature type="domain" description="Zn(2)-C6 fungal-type" evidence="2">
    <location>
        <begin position="11"/>
        <end position="41"/>
    </location>
</feature>
<dbReference type="PROSITE" id="PS50048">
    <property type="entry name" value="ZN2_CY6_FUNGAL_2"/>
    <property type="match status" value="1"/>
</dbReference>
<dbReference type="Pfam" id="PF00172">
    <property type="entry name" value="Zn_clus"/>
    <property type="match status" value="1"/>
</dbReference>
<dbReference type="GO" id="GO:0000981">
    <property type="term" value="F:DNA-binding transcription factor activity, RNA polymerase II-specific"/>
    <property type="evidence" value="ECO:0007669"/>
    <property type="project" value="InterPro"/>
</dbReference>
<dbReference type="OrthoDB" id="4491390at2759"/>
<dbReference type="InterPro" id="IPR053178">
    <property type="entry name" value="Osmoadaptation_assoc"/>
</dbReference>
<dbReference type="SUPFAM" id="SSF57701">
    <property type="entry name" value="Zn2/Cys6 DNA-binding domain"/>
    <property type="match status" value="1"/>
</dbReference>